<evidence type="ECO:0000313" key="1">
    <source>
        <dbReference type="EMBL" id="QFV00016.1"/>
    </source>
</evidence>
<dbReference type="EMBL" id="CP045529">
    <property type="protein sequence ID" value="QFV00016.1"/>
    <property type="molecule type" value="Genomic_DNA"/>
</dbReference>
<proteinExistence type="predicted"/>
<name>A0A5P9QHS4_9MICO</name>
<evidence type="ECO:0008006" key="3">
    <source>
        <dbReference type="Google" id="ProtNLM"/>
    </source>
</evidence>
<accession>A0A5P9QHS4</accession>
<dbReference type="AlphaFoldDB" id="A0A5P9QHS4"/>
<dbReference type="OrthoDB" id="4763494at2"/>
<evidence type="ECO:0000313" key="2">
    <source>
        <dbReference type="Proteomes" id="UP000326702"/>
    </source>
</evidence>
<keyword evidence="2" id="KW-1185">Reference proteome</keyword>
<reference evidence="1 2" key="1">
    <citation type="submission" date="2019-10" db="EMBL/GenBank/DDBJ databases">
        <title>Genome sequence of Luteimicrobium xylanilyticum HY-24.</title>
        <authorList>
            <person name="Kim D.Y."/>
            <person name="Park H.-Y."/>
        </authorList>
    </citation>
    <scope>NUCLEOTIDE SEQUENCE [LARGE SCALE GENOMIC DNA]</scope>
    <source>
        <strain evidence="1 2">HY-24</strain>
    </source>
</reference>
<dbReference type="Pfam" id="PF12686">
    <property type="entry name" value="DUF3800"/>
    <property type="match status" value="1"/>
</dbReference>
<dbReference type="Proteomes" id="UP000326702">
    <property type="component" value="Chromosome"/>
</dbReference>
<organism evidence="1 2">
    <name type="scientific">Luteimicrobium xylanilyticum</name>
    <dbReference type="NCBI Taxonomy" id="1133546"/>
    <lineage>
        <taxon>Bacteria</taxon>
        <taxon>Bacillati</taxon>
        <taxon>Actinomycetota</taxon>
        <taxon>Actinomycetes</taxon>
        <taxon>Micrococcales</taxon>
        <taxon>Luteimicrobium</taxon>
    </lineage>
</organism>
<gene>
    <name evidence="1" type="ORF">KDY119_03551</name>
</gene>
<dbReference type="RefSeq" id="WP_036947884.1">
    <property type="nucleotide sequence ID" value="NZ_BAABIH010000010.1"/>
</dbReference>
<protein>
    <recommendedName>
        <fullName evidence="3">DUF3800 domain-containing protein</fullName>
    </recommendedName>
</protein>
<sequence length="251" mass="28636">MHLAYVDDSGDSKHGVTLTALIVEDRHWSSLLDAWLAGRRRLHSEFGVPKNREIHAVEFYKGRARVCETREQDASFTKVERGIAARLLLSSLATLEPFTVLSIATPDVRKPAAYARFIAKLEDWAAENDTYLMVFYDGQQGLAHPDTEPTPAELSELWTTAVRNAAPYRRVHRDLELSTRRIVQDVMMQDSQYSQLIQAADLIAYGAYQRHRQGHPELWGGDNAWRAAIQAYMRLAQHWPDDSDNGVYWLV</sequence>
<dbReference type="KEGG" id="lxl:KDY119_03551"/>
<dbReference type="InterPro" id="IPR024524">
    <property type="entry name" value="DUF3800"/>
</dbReference>